<name>A0A6I6MRH9_9CAUL</name>
<dbReference type="EMBL" id="CP047045">
    <property type="protein sequence ID" value="QGZ95998.1"/>
    <property type="molecule type" value="Genomic_DNA"/>
</dbReference>
<proteinExistence type="predicted"/>
<evidence type="ECO:0000313" key="3">
    <source>
        <dbReference type="Proteomes" id="UP000431269"/>
    </source>
</evidence>
<sequence length="174" mass="17952">MHRTRFALLAAGCMALAGVAFAQTQTIRPPVLQLPSTVPTPQGVAGEGLYVAGADRVAISGDTLIVGLAAPRGTYQVSARAVIANDREGDGAVACRLTMNGGEIDYSSISVAPHTRQDITLLGVAAATAPIGAHIEMRCRNAGASTATTVRWARVHALIVPRVTGSAPQGNEER</sequence>
<evidence type="ECO:0000256" key="1">
    <source>
        <dbReference type="SAM" id="SignalP"/>
    </source>
</evidence>
<accession>A0A6I6MRH9</accession>
<dbReference type="AlphaFoldDB" id="A0A6I6MRH9"/>
<feature type="signal peptide" evidence="1">
    <location>
        <begin position="1"/>
        <end position="22"/>
    </location>
</feature>
<keyword evidence="1" id="KW-0732">Signal</keyword>
<dbReference type="Proteomes" id="UP000431269">
    <property type="component" value="Chromosome"/>
</dbReference>
<reference evidence="3" key="1">
    <citation type="submission" date="2019-12" db="EMBL/GenBank/DDBJ databases">
        <title>Complete genome of Terracaulis silvestris 0127_4.</title>
        <authorList>
            <person name="Vieira S."/>
            <person name="Riedel T."/>
            <person name="Sproer C."/>
            <person name="Pascual J."/>
            <person name="Boedeker C."/>
            <person name="Overmann J."/>
        </authorList>
    </citation>
    <scope>NUCLEOTIDE SEQUENCE [LARGE SCALE GENOMIC DNA]</scope>
    <source>
        <strain evidence="3">0127_4</strain>
    </source>
</reference>
<gene>
    <name evidence="2" type="ORF">DSM104635_02854</name>
</gene>
<evidence type="ECO:0000313" key="2">
    <source>
        <dbReference type="EMBL" id="QGZ95998.1"/>
    </source>
</evidence>
<keyword evidence="3" id="KW-1185">Reference proteome</keyword>
<organism evidence="2 3">
    <name type="scientific">Terricaulis silvestris</name>
    <dbReference type="NCBI Taxonomy" id="2686094"/>
    <lineage>
        <taxon>Bacteria</taxon>
        <taxon>Pseudomonadati</taxon>
        <taxon>Pseudomonadota</taxon>
        <taxon>Alphaproteobacteria</taxon>
        <taxon>Caulobacterales</taxon>
        <taxon>Caulobacteraceae</taxon>
        <taxon>Terricaulis</taxon>
    </lineage>
</organism>
<feature type="chain" id="PRO_5026313915" evidence="1">
    <location>
        <begin position="23"/>
        <end position="174"/>
    </location>
</feature>
<protein>
    <submittedName>
        <fullName evidence="2">Uncharacterized protein</fullName>
    </submittedName>
</protein>
<dbReference type="KEGG" id="tsv:DSM104635_02854"/>